<evidence type="ECO:0000313" key="3">
    <source>
        <dbReference type="Proteomes" id="UP000019375"/>
    </source>
</evidence>
<reference evidence="3" key="1">
    <citation type="journal article" date="2013" name="Genome Announc.">
        <title>Genome sequence of the food spoilage yeast Zygosaccharomyces bailii CLIB 213(T).</title>
        <authorList>
            <person name="Galeote V."/>
            <person name="Bigey F."/>
            <person name="Devillers H."/>
            <person name="Neuveglise C."/>
            <person name="Dequin S."/>
        </authorList>
    </citation>
    <scope>NUCLEOTIDE SEQUENCE [LARGE SCALE GENOMIC DNA]</scope>
    <source>
        <strain evidence="3">CLIB 213 / ATCC 58445 / CBS 680 / CCRC 21525 / NBRC 1098 / NCYC 1416 / NRRL Y-2227</strain>
    </source>
</reference>
<name>A0A8J2T3T7_ZYGB2</name>
<dbReference type="Proteomes" id="UP000019375">
    <property type="component" value="Unassembled WGS sequence"/>
</dbReference>
<feature type="compositionally biased region" description="Basic and acidic residues" evidence="1">
    <location>
        <begin position="371"/>
        <end position="391"/>
    </location>
</feature>
<dbReference type="InterPro" id="IPR002495">
    <property type="entry name" value="Glyco_trans_8"/>
</dbReference>
<dbReference type="AlphaFoldDB" id="A0A8J2T3T7"/>
<feature type="compositionally biased region" description="Basic and acidic residues" evidence="1">
    <location>
        <begin position="428"/>
        <end position="444"/>
    </location>
</feature>
<keyword evidence="3" id="KW-1185">Reference proteome</keyword>
<evidence type="ECO:0000313" key="2">
    <source>
        <dbReference type="EMBL" id="CDF87394.1"/>
    </source>
</evidence>
<feature type="compositionally biased region" description="Basic and acidic residues" evidence="1">
    <location>
        <begin position="352"/>
        <end position="364"/>
    </location>
</feature>
<organism evidence="2 3">
    <name type="scientific">Zygosaccharomyces bailii (strain CLIB 213 / ATCC 58445 / CBS 680 / BCRC 21525 / NBRC 1098 / NCYC 1416 / NRRL Y-2227)</name>
    <dbReference type="NCBI Taxonomy" id="1333698"/>
    <lineage>
        <taxon>Eukaryota</taxon>
        <taxon>Fungi</taxon>
        <taxon>Dikarya</taxon>
        <taxon>Ascomycota</taxon>
        <taxon>Saccharomycotina</taxon>
        <taxon>Saccharomycetes</taxon>
        <taxon>Saccharomycetales</taxon>
        <taxon>Saccharomycetaceae</taxon>
        <taxon>Zygosaccharomyces</taxon>
    </lineage>
</organism>
<dbReference type="CDD" id="cd02537">
    <property type="entry name" value="GT8_Glycogenin"/>
    <property type="match status" value="1"/>
</dbReference>
<dbReference type="InterPro" id="IPR029044">
    <property type="entry name" value="Nucleotide-diphossugar_trans"/>
</dbReference>
<dbReference type="InterPro" id="IPR050587">
    <property type="entry name" value="GNT1/Glycosyltrans_8"/>
</dbReference>
<evidence type="ECO:0000256" key="1">
    <source>
        <dbReference type="SAM" id="MobiDB-lite"/>
    </source>
</evidence>
<dbReference type="GO" id="GO:0016757">
    <property type="term" value="F:glycosyltransferase activity"/>
    <property type="evidence" value="ECO:0007669"/>
    <property type="project" value="InterPro"/>
</dbReference>
<dbReference type="Pfam" id="PF01501">
    <property type="entry name" value="Glyco_transf_8"/>
    <property type="match status" value="1"/>
</dbReference>
<accession>A0A8J2T3T7</accession>
<protein>
    <submittedName>
        <fullName evidence="2">BN860_05380g1_1</fullName>
    </submittedName>
</protein>
<feature type="region of interest" description="Disordered" evidence="1">
    <location>
        <begin position="329"/>
        <end position="444"/>
    </location>
</feature>
<dbReference type="Gene3D" id="3.90.550.10">
    <property type="entry name" value="Spore Coat Polysaccharide Biosynthesis Protein SpsA, Chain A"/>
    <property type="match status" value="1"/>
</dbReference>
<dbReference type="OrthoDB" id="2014201at2759"/>
<dbReference type="EMBL" id="HG316454">
    <property type="protein sequence ID" value="CDF87394.1"/>
    <property type="molecule type" value="Genomic_DNA"/>
</dbReference>
<dbReference type="SUPFAM" id="SSF53448">
    <property type="entry name" value="Nucleotide-diphospho-sugar transferases"/>
    <property type="match status" value="1"/>
</dbReference>
<dbReference type="PANTHER" id="PTHR11183">
    <property type="entry name" value="GLYCOGENIN SUBFAMILY MEMBER"/>
    <property type="match status" value="1"/>
</dbReference>
<proteinExistence type="predicted"/>
<feature type="compositionally biased region" description="Basic and acidic residues" evidence="1">
    <location>
        <begin position="329"/>
        <end position="342"/>
    </location>
</feature>
<gene>
    <name evidence="2" type="ORF">BN860_05380g</name>
</gene>
<feature type="compositionally biased region" description="Polar residues" evidence="1">
    <location>
        <begin position="409"/>
        <end position="422"/>
    </location>
</feature>
<feature type="compositionally biased region" description="Acidic residues" evidence="1">
    <location>
        <begin position="392"/>
        <end position="408"/>
    </location>
</feature>
<sequence length="444" mass="51920">MARNTAVATLLYSEDYLPGVFTLGYQLQRLKGDRNIEILLLVSRDLYQDTLSELSIDVLRKLYTQIVVVDPIEGTAQNNENLKLLKRPELYFTLVKARLWELKYDQVLYLDGDTLPLSSDVFDLFEQVEVQHSEVAGAPDVGWPDMFNSGVLLLAPNVEMALRLKQFIKDNASLDGADQGILNQFFNANCDKGSTKHVEQRWIRLPFIYNVTMPSYGYESSPATTYFKQQIKLVHFIGESKPWRGWRGNETDYSSHWNEVFLDFQSEYGLSQYLEKLNLESSPSPWKESLEEYQQEPERVFPPFTQEQAEAKQLLRQQINHRPERVFPRTVEEEQKERRTVEQEMQQKVQLKKQDKPERVFPTKDEEEAEELARRNFKQKPERIFPGSEDKKEEEEDEQEEEILEVLEDSNSVEIKQGNARSSPMLGETHRRSSYVERVFPEDT</sequence>